<evidence type="ECO:0000256" key="2">
    <source>
        <dbReference type="ARBA" id="ARBA00022737"/>
    </source>
</evidence>
<feature type="repeat" description="WD" evidence="3">
    <location>
        <begin position="527"/>
        <end position="568"/>
    </location>
</feature>
<dbReference type="GO" id="GO:0030864">
    <property type="term" value="C:cortical actin cytoskeleton"/>
    <property type="evidence" value="ECO:0007669"/>
    <property type="project" value="TreeGrafter"/>
</dbReference>
<keyword evidence="5" id="KW-1185">Reference proteome</keyword>
<dbReference type="SMART" id="SM00320">
    <property type="entry name" value="WD40"/>
    <property type="match status" value="9"/>
</dbReference>
<dbReference type="PANTHER" id="PTHR19856:SF0">
    <property type="entry name" value="WD REPEAT-CONTAINING PROTEIN 1"/>
    <property type="match status" value="1"/>
</dbReference>
<evidence type="ECO:0000256" key="1">
    <source>
        <dbReference type="ARBA" id="ARBA00022574"/>
    </source>
</evidence>
<accession>A0A238F4J6</accession>
<name>A0A238F4J6_9BASI</name>
<dbReference type="STRING" id="269621.A0A238F4J6"/>
<dbReference type="SUPFAM" id="SSF50960">
    <property type="entry name" value="TolB, C-terminal domain"/>
    <property type="match status" value="1"/>
</dbReference>
<evidence type="ECO:0000313" key="5">
    <source>
        <dbReference type="Proteomes" id="UP000198372"/>
    </source>
</evidence>
<dbReference type="Gene3D" id="2.130.10.10">
    <property type="entry name" value="YVTN repeat-like/Quinoprotein amine dehydrogenase"/>
    <property type="match status" value="2"/>
</dbReference>
<dbReference type="GO" id="GO:0030042">
    <property type="term" value="P:actin filament depolymerization"/>
    <property type="evidence" value="ECO:0007669"/>
    <property type="project" value="TreeGrafter"/>
</dbReference>
<gene>
    <name evidence="4" type="ORF">BQ2448_5250</name>
</gene>
<dbReference type="PROSITE" id="PS00678">
    <property type="entry name" value="WD_REPEATS_1"/>
    <property type="match status" value="1"/>
</dbReference>
<feature type="repeat" description="WD" evidence="3">
    <location>
        <begin position="187"/>
        <end position="228"/>
    </location>
</feature>
<dbReference type="Pfam" id="PF00400">
    <property type="entry name" value="WD40"/>
    <property type="match status" value="4"/>
</dbReference>
<keyword evidence="2" id="KW-0677">Repeat</keyword>
<dbReference type="SUPFAM" id="SSF63829">
    <property type="entry name" value="Calcium-dependent phosphotriesterase"/>
    <property type="match status" value="1"/>
</dbReference>
<dbReference type="AlphaFoldDB" id="A0A238F4J6"/>
<dbReference type="PROSITE" id="PS50294">
    <property type="entry name" value="WD_REPEATS_REGION"/>
    <property type="match status" value="3"/>
</dbReference>
<evidence type="ECO:0000313" key="4">
    <source>
        <dbReference type="EMBL" id="SCV67639.1"/>
    </source>
</evidence>
<dbReference type="OrthoDB" id="2306at2759"/>
<dbReference type="GO" id="GO:0051015">
    <property type="term" value="F:actin filament binding"/>
    <property type="evidence" value="ECO:0007669"/>
    <property type="project" value="TreeGrafter"/>
</dbReference>
<dbReference type="InterPro" id="IPR001680">
    <property type="entry name" value="WD40_rpt"/>
</dbReference>
<feature type="repeat" description="WD" evidence="3">
    <location>
        <begin position="233"/>
        <end position="274"/>
    </location>
</feature>
<dbReference type="Pfam" id="PF23410">
    <property type="entry name" value="Beta-prop_VPS8"/>
    <property type="match status" value="1"/>
</dbReference>
<keyword evidence="1 3" id="KW-0853">WD repeat</keyword>
<dbReference type="EMBL" id="FMSP01000002">
    <property type="protein sequence ID" value="SCV67639.1"/>
    <property type="molecule type" value="Genomic_DNA"/>
</dbReference>
<protein>
    <submittedName>
        <fullName evidence="4">BQ2448_5250 protein</fullName>
    </submittedName>
</protein>
<dbReference type="InterPro" id="IPR015943">
    <property type="entry name" value="WD40/YVTN_repeat-like_dom_sf"/>
</dbReference>
<feature type="repeat" description="WD" evidence="3">
    <location>
        <begin position="570"/>
        <end position="605"/>
    </location>
</feature>
<reference evidence="5" key="1">
    <citation type="submission" date="2016-09" db="EMBL/GenBank/DDBJ databases">
        <authorList>
            <person name="Jeantristanb JTB J.-T."/>
            <person name="Ricardo R."/>
        </authorList>
    </citation>
    <scope>NUCLEOTIDE SEQUENCE [LARGE SCALE GENOMIC DNA]</scope>
</reference>
<organism evidence="4 5">
    <name type="scientific">Microbotryum intermedium</name>
    <dbReference type="NCBI Taxonomy" id="269621"/>
    <lineage>
        <taxon>Eukaryota</taxon>
        <taxon>Fungi</taxon>
        <taxon>Dikarya</taxon>
        <taxon>Basidiomycota</taxon>
        <taxon>Pucciniomycotina</taxon>
        <taxon>Microbotryomycetes</taxon>
        <taxon>Microbotryales</taxon>
        <taxon>Microbotryaceae</taxon>
        <taxon>Microbotryum</taxon>
    </lineage>
</organism>
<sequence>MNVHGGTITYEATYAVPAPTTTRGVSTKLGASADGKQISYGSGRCAILRSLDAGGPTLSLGHAAPVTVAKIISPYYTASGDASGALKVWDTTGNYSLKFEAKPISRINDIAFDGEGKRLVVVGEGRSSWGATFSLDTGSSIGEVAGHSKCINGVAMRPQRPFRAVTGSDDFSVVLMNGVPFKFTSQSRRHRRFVQSMDYAPDGKLFLSAGSDGRVFLYDGTTGEDKGELVDGDTAHASGVYAGAFSRDSRQIATSAADAQVKLWDVETSKVVKTWDFASSENSLQQQQVGNVWAGSSIVSLSFSGNLNILDPRSDTPVSTLYGHQNPTTAVIADPISSSSTFFSGDSTGRVLRVEASGQTEPLENTHSGLVVDFVEDGKGAIYSTGYDDTIKTLSGGKTFDSKTIATAGQPKGLAVSTSDGTLYVATASEVQVIVGGSKKSFVPASSTCIAASSDGSYVAVGTEQSTVLLFDSKDKSSLRILATIELRASASSLAFSTDSTHLAVGLSTGKIPFYEVSTPKLVHSRWADSTARIHSLAFNTSGTHLAAASLDESIRVYSIKSPSIVLASKNAHRGGVSTVVWTGDEGLVSAGADGAVKKWVIKFA</sequence>
<dbReference type="SUPFAM" id="SSF50978">
    <property type="entry name" value="WD40 repeat-like"/>
    <property type="match status" value="1"/>
</dbReference>
<dbReference type="InterPro" id="IPR036322">
    <property type="entry name" value="WD40_repeat_dom_sf"/>
</dbReference>
<dbReference type="InterPro" id="IPR019775">
    <property type="entry name" value="WD40_repeat_CS"/>
</dbReference>
<dbReference type="PROSITE" id="PS50082">
    <property type="entry name" value="WD_REPEATS_2"/>
    <property type="match status" value="4"/>
</dbReference>
<proteinExistence type="predicted"/>
<evidence type="ECO:0000256" key="3">
    <source>
        <dbReference type="PROSITE-ProRule" id="PRU00221"/>
    </source>
</evidence>
<dbReference type="PANTHER" id="PTHR19856">
    <property type="entry name" value="WD-REPEATCONTAINING PROTEIN WDR1"/>
    <property type="match status" value="1"/>
</dbReference>
<dbReference type="Proteomes" id="UP000198372">
    <property type="component" value="Unassembled WGS sequence"/>
</dbReference>